<proteinExistence type="predicted"/>
<evidence type="ECO:0000313" key="3">
    <source>
        <dbReference type="Proteomes" id="UP000694569"/>
    </source>
</evidence>
<dbReference type="Proteomes" id="UP000694569">
    <property type="component" value="Unplaced"/>
</dbReference>
<evidence type="ECO:0000256" key="1">
    <source>
        <dbReference type="SAM" id="MobiDB-lite"/>
    </source>
</evidence>
<sequence length="99" mass="10974">VVLLIFYWSSLVKSHIFFLSHGDCSSYIKVLCSADVIPGVDGVLDGHCAWTLSRSLYRSPSTTMVWILLDKPLNKCFPNLSSGPSTRPDFADHRGGKED</sequence>
<feature type="region of interest" description="Disordered" evidence="1">
    <location>
        <begin position="79"/>
        <end position="99"/>
    </location>
</feature>
<reference evidence="2" key="2">
    <citation type="submission" date="2025-09" db="UniProtKB">
        <authorList>
            <consortium name="Ensembl"/>
        </authorList>
    </citation>
    <scope>IDENTIFICATION</scope>
</reference>
<dbReference type="Ensembl" id="ENSLLET00000004262.1">
    <property type="protein sequence ID" value="ENSLLEP00000004072.1"/>
    <property type="gene ID" value="ENSLLEG00000002618.1"/>
</dbReference>
<organism evidence="2 3">
    <name type="scientific">Leptobrachium leishanense</name>
    <name type="common">Leishan spiny toad</name>
    <dbReference type="NCBI Taxonomy" id="445787"/>
    <lineage>
        <taxon>Eukaryota</taxon>
        <taxon>Metazoa</taxon>
        <taxon>Chordata</taxon>
        <taxon>Craniata</taxon>
        <taxon>Vertebrata</taxon>
        <taxon>Euteleostomi</taxon>
        <taxon>Amphibia</taxon>
        <taxon>Batrachia</taxon>
        <taxon>Anura</taxon>
        <taxon>Pelobatoidea</taxon>
        <taxon>Megophryidae</taxon>
        <taxon>Leptobrachium</taxon>
    </lineage>
</organism>
<evidence type="ECO:0000313" key="2">
    <source>
        <dbReference type="Ensembl" id="ENSLLEP00000004072.1"/>
    </source>
</evidence>
<protein>
    <submittedName>
        <fullName evidence="2">Uncharacterized protein</fullName>
    </submittedName>
</protein>
<reference evidence="2" key="1">
    <citation type="submission" date="2025-08" db="UniProtKB">
        <authorList>
            <consortium name="Ensembl"/>
        </authorList>
    </citation>
    <scope>IDENTIFICATION</scope>
</reference>
<accession>A0A8C5LRJ6</accession>
<keyword evidence="3" id="KW-1185">Reference proteome</keyword>
<dbReference type="AlphaFoldDB" id="A0A8C5LRJ6"/>
<name>A0A8C5LRJ6_9ANUR</name>
<feature type="compositionally biased region" description="Basic and acidic residues" evidence="1">
    <location>
        <begin position="89"/>
        <end position="99"/>
    </location>
</feature>